<evidence type="ECO:0000313" key="2">
    <source>
        <dbReference type="Proteomes" id="UP000784919"/>
    </source>
</evidence>
<reference evidence="1" key="1">
    <citation type="journal article" date="2020" name="bioRxiv">
        <title>Whole genome comparisons of ergot fungi reveals the divergence and evolution of species within the genus Claviceps are the result of varying mechanisms driving genome evolution and host range expansion.</title>
        <authorList>
            <person name="Wyka S.A."/>
            <person name="Mondo S.J."/>
            <person name="Liu M."/>
            <person name="Dettman J."/>
            <person name="Nalam V."/>
            <person name="Broders K.D."/>
        </authorList>
    </citation>
    <scope>NUCLEOTIDE SEQUENCE</scope>
    <source>
        <strain evidence="1">CCC 1102</strain>
    </source>
</reference>
<dbReference type="Proteomes" id="UP000784919">
    <property type="component" value="Unassembled WGS sequence"/>
</dbReference>
<proteinExistence type="predicted"/>
<dbReference type="EMBL" id="SRPS01000244">
    <property type="protein sequence ID" value="KAG5961709.1"/>
    <property type="molecule type" value="Genomic_DNA"/>
</dbReference>
<accession>A0A9P7MMJ4</accession>
<evidence type="ECO:0000313" key="1">
    <source>
        <dbReference type="EMBL" id="KAG5961709.1"/>
    </source>
</evidence>
<comment type="caution">
    <text evidence="1">The sequence shown here is derived from an EMBL/GenBank/DDBJ whole genome shotgun (WGS) entry which is preliminary data.</text>
</comment>
<dbReference type="OrthoDB" id="4775714at2759"/>
<organism evidence="1 2">
    <name type="scientific">Claviceps arundinis</name>
    <dbReference type="NCBI Taxonomy" id="1623583"/>
    <lineage>
        <taxon>Eukaryota</taxon>
        <taxon>Fungi</taxon>
        <taxon>Dikarya</taxon>
        <taxon>Ascomycota</taxon>
        <taxon>Pezizomycotina</taxon>
        <taxon>Sordariomycetes</taxon>
        <taxon>Hypocreomycetidae</taxon>
        <taxon>Hypocreales</taxon>
        <taxon>Clavicipitaceae</taxon>
        <taxon>Claviceps</taxon>
    </lineage>
</organism>
<dbReference type="AlphaFoldDB" id="A0A9P7MMJ4"/>
<dbReference type="Gene3D" id="2.40.70.10">
    <property type="entry name" value="Acid Proteases"/>
    <property type="match status" value="1"/>
</dbReference>
<dbReference type="InterPro" id="IPR021109">
    <property type="entry name" value="Peptidase_aspartic_dom_sf"/>
</dbReference>
<protein>
    <submittedName>
        <fullName evidence="1">Uncharacterized protein</fullName>
    </submittedName>
</protein>
<sequence>MSTKGSNFKLPSLHDIGTFDGTTPAEPFLSRLEELFKTMNDGQDVDPSTHIRAIDISLVKGAAQFVDSSLVLQSITTRARQNKAVDQDLKDFQQAFRETYPEESPNAELRQGEAEDLSAYYKRVLRMYKRAGARDEPVSPSEPLSRLEKYVLNSFIYRFAHGLCDKMLFVQALNRNVLGADSLTQAMERVEQAATAMEFQANLAKSHNTNLLRQHQSRSKMFNISVKVTACVESGHARTFNLNPGRAVIAGGAEISIVSRAFVTKHKIPMYDLGSVGFKGLRMGNADGRQVNVTQFAVLEVDCQGIVRSVWAVVTPDEQPRTRVVLTLGHPWLYDVGAKFDIAGSKLTIGIQEEGDTITTIQGPKVALSPRQGMVLCPADPSALDKYVGWKDEDTYLEHLMKIISLARQ</sequence>
<gene>
    <name evidence="1" type="ORF">E4U56_003759</name>
</gene>
<name>A0A9P7MMJ4_9HYPO</name>